<feature type="region of interest" description="Disordered" evidence="1">
    <location>
        <begin position="1"/>
        <end position="73"/>
    </location>
</feature>
<comment type="caution">
    <text evidence="2">The sequence shown here is derived from an EMBL/GenBank/DDBJ whole genome shotgun (WGS) entry which is preliminary data.</text>
</comment>
<feature type="compositionally biased region" description="Low complexity" evidence="1">
    <location>
        <begin position="23"/>
        <end position="46"/>
    </location>
</feature>
<feature type="compositionally biased region" description="Polar residues" evidence="1">
    <location>
        <begin position="1"/>
        <end position="14"/>
    </location>
</feature>
<dbReference type="EMBL" id="JAIWYP010000008">
    <property type="protein sequence ID" value="KAH3782873.1"/>
    <property type="molecule type" value="Genomic_DNA"/>
</dbReference>
<reference evidence="2" key="2">
    <citation type="submission" date="2020-11" db="EMBL/GenBank/DDBJ databases">
        <authorList>
            <person name="McCartney M.A."/>
            <person name="Auch B."/>
            <person name="Kono T."/>
            <person name="Mallez S."/>
            <person name="Becker A."/>
            <person name="Gohl D.M."/>
            <person name="Silverstein K.A.T."/>
            <person name="Koren S."/>
            <person name="Bechman K.B."/>
            <person name="Herman A."/>
            <person name="Abrahante J.E."/>
            <person name="Garbe J."/>
        </authorList>
    </citation>
    <scope>NUCLEOTIDE SEQUENCE</scope>
    <source>
        <strain evidence="2">Duluth1</strain>
        <tissue evidence="2">Whole animal</tissue>
    </source>
</reference>
<dbReference type="AlphaFoldDB" id="A0A9D4ENI6"/>
<proteinExistence type="predicted"/>
<feature type="compositionally biased region" description="Basic and acidic residues" evidence="1">
    <location>
        <begin position="115"/>
        <end position="125"/>
    </location>
</feature>
<sequence length="170" mass="18268">MPGMTGVSTLSKQSLGIKKKVKSVGSNFSFRRNSSQSESSISACSEESNDVKQVNDSAVEDSSAGVDESSVGNSCVEGEGLDNFKNANKSFTEITTDASHVVVNNCRLNSDEETFTDRQPDKHVDTSSSDLKLGLSSEQSSENQCTVERQTLEGKNKYKHVSNKVDGTVS</sequence>
<protein>
    <submittedName>
        <fullName evidence="2">Uncharacterized protein</fullName>
    </submittedName>
</protein>
<keyword evidence="3" id="KW-1185">Reference proteome</keyword>
<organism evidence="2 3">
    <name type="scientific">Dreissena polymorpha</name>
    <name type="common">Zebra mussel</name>
    <name type="synonym">Mytilus polymorpha</name>
    <dbReference type="NCBI Taxonomy" id="45954"/>
    <lineage>
        <taxon>Eukaryota</taxon>
        <taxon>Metazoa</taxon>
        <taxon>Spiralia</taxon>
        <taxon>Lophotrochozoa</taxon>
        <taxon>Mollusca</taxon>
        <taxon>Bivalvia</taxon>
        <taxon>Autobranchia</taxon>
        <taxon>Heteroconchia</taxon>
        <taxon>Euheterodonta</taxon>
        <taxon>Imparidentia</taxon>
        <taxon>Neoheterodontei</taxon>
        <taxon>Myida</taxon>
        <taxon>Dreissenoidea</taxon>
        <taxon>Dreissenidae</taxon>
        <taxon>Dreissena</taxon>
    </lineage>
</organism>
<feature type="compositionally biased region" description="Polar residues" evidence="1">
    <location>
        <begin position="126"/>
        <end position="149"/>
    </location>
</feature>
<evidence type="ECO:0000256" key="1">
    <source>
        <dbReference type="SAM" id="MobiDB-lite"/>
    </source>
</evidence>
<name>A0A9D4ENI6_DREPO</name>
<evidence type="ECO:0000313" key="2">
    <source>
        <dbReference type="EMBL" id="KAH3782873.1"/>
    </source>
</evidence>
<feature type="region of interest" description="Disordered" evidence="1">
    <location>
        <begin position="111"/>
        <end position="170"/>
    </location>
</feature>
<accession>A0A9D4ENI6</accession>
<gene>
    <name evidence="2" type="ORF">DPMN_160795</name>
</gene>
<dbReference type="Proteomes" id="UP000828390">
    <property type="component" value="Unassembled WGS sequence"/>
</dbReference>
<evidence type="ECO:0000313" key="3">
    <source>
        <dbReference type="Proteomes" id="UP000828390"/>
    </source>
</evidence>
<reference evidence="2" key="1">
    <citation type="journal article" date="2019" name="bioRxiv">
        <title>The Genome of the Zebra Mussel, Dreissena polymorpha: A Resource for Invasive Species Research.</title>
        <authorList>
            <person name="McCartney M.A."/>
            <person name="Auch B."/>
            <person name="Kono T."/>
            <person name="Mallez S."/>
            <person name="Zhang Y."/>
            <person name="Obille A."/>
            <person name="Becker A."/>
            <person name="Abrahante J.E."/>
            <person name="Garbe J."/>
            <person name="Badalamenti J.P."/>
            <person name="Herman A."/>
            <person name="Mangelson H."/>
            <person name="Liachko I."/>
            <person name="Sullivan S."/>
            <person name="Sone E.D."/>
            <person name="Koren S."/>
            <person name="Silverstein K.A.T."/>
            <person name="Beckman K.B."/>
            <person name="Gohl D.M."/>
        </authorList>
    </citation>
    <scope>NUCLEOTIDE SEQUENCE</scope>
    <source>
        <strain evidence="2">Duluth1</strain>
        <tissue evidence="2">Whole animal</tissue>
    </source>
</reference>